<dbReference type="AlphaFoldDB" id="A0A8H4KME9"/>
<dbReference type="OrthoDB" id="3439512at2759"/>
<sequence length="998" mass="111133">MSEYVEFYVSCNPPLLPNGVSSVIEDLKNEFGQNELIEILYEPEIPWFKLITDISNQPKISTSLHHRLERLLHSETDDIDKHLGEIDLEEFSAQPDVKVVAESPHIISFPSYQTISEDLLKQYDLFRYPDHIKDLPYKTLWRVPEASWVSIFQLVLRYKALWPASLSEPSIDTLGKLVNCEIARNMQWSVVYIGSSEGEQALRAMTRKLDVLAAFMDAPSASTIHMVFTETPGSINLCYQWLTHTGLSKLTYVDSPGSQQNREYGPIAGAASLRIEEVNIHGKRVPDRTSYPIEPKNPATWQPHFDPFAGYSYKNKRSGTTAVNHNKRPLQCPRSQPLDKNSNITEPGGKLVSHRGTRESLIGDDGLYSEGPLFSLSARLPDIDMPCDMGPSKNFISSFGLSGVGNDPEDSKPLYQNSLSMTRWIGGVISGGGVENRELCSPQLEEPKLIDFEDSTPETADKQAGRIDPSIPQTVRSPGENLMDLLDSSINTPALLDEVFMPARVHEPEALLNVQEAGSEVLFNRKDDKPKTLFETVRQKAAPGPSWANVASSKPDKQKDDLNFGENVRVTLAPGKRHKTQYSKDIAKQSVHTVQEASEVTTGTGYFQAPQRGMHPPAMNNSSQGIEHAPAAQIPRTVPRMDMPTMGLVDNDEIVAQAEVKLRELMEIVQVAPGNISVQAEFGRLCFKDMFPGSVHNGARPSWPIDQVVNTLNTKDQDVGFYPILTTSGAEASLIPRAFGGRASWLLMEKRVYYEFLCMAQETAPVVIEVDADTFRHEYFPLAAEVSRAFVHCTERAWDIKFSISRKDTGQIDENFGEFATSLVRDMSVETNETGEVVINVEPESASEWCIDRVRIRHEAKYRNGAKGPSCLKITMTRIVQGVPGIPKERYRGQSVPVAAPKGGQPSQWFEASISSIRAEGELQENISLEFGEKTHWTPENLESQGVFNAICEPALRMVSHMDQVGNSNDNSHDPRTDGQPSDSAGDAKAQNQKKTYW</sequence>
<comment type="caution">
    <text evidence="2">The sequence shown here is derived from an EMBL/GenBank/DDBJ whole genome shotgun (WGS) entry which is preliminary data.</text>
</comment>
<feature type="region of interest" description="Disordered" evidence="1">
    <location>
        <begin position="322"/>
        <end position="353"/>
    </location>
</feature>
<evidence type="ECO:0000313" key="3">
    <source>
        <dbReference type="Proteomes" id="UP000605986"/>
    </source>
</evidence>
<gene>
    <name evidence="2" type="ORF">F53441_3518</name>
</gene>
<keyword evidence="3" id="KW-1185">Reference proteome</keyword>
<feature type="region of interest" description="Disordered" evidence="1">
    <location>
        <begin position="963"/>
        <end position="998"/>
    </location>
</feature>
<evidence type="ECO:0000256" key="1">
    <source>
        <dbReference type="SAM" id="MobiDB-lite"/>
    </source>
</evidence>
<evidence type="ECO:0000313" key="2">
    <source>
        <dbReference type="EMBL" id="KAF4453832.1"/>
    </source>
</evidence>
<accession>A0A8H4KME9</accession>
<organism evidence="2 3">
    <name type="scientific">Fusarium austroafricanum</name>
    <dbReference type="NCBI Taxonomy" id="2364996"/>
    <lineage>
        <taxon>Eukaryota</taxon>
        <taxon>Fungi</taxon>
        <taxon>Dikarya</taxon>
        <taxon>Ascomycota</taxon>
        <taxon>Pezizomycotina</taxon>
        <taxon>Sordariomycetes</taxon>
        <taxon>Hypocreomycetidae</taxon>
        <taxon>Hypocreales</taxon>
        <taxon>Nectriaceae</taxon>
        <taxon>Fusarium</taxon>
        <taxon>Fusarium concolor species complex</taxon>
    </lineage>
</organism>
<protein>
    <submittedName>
        <fullName evidence="2">Uncharacterized protein</fullName>
    </submittedName>
</protein>
<dbReference type="Proteomes" id="UP000605986">
    <property type="component" value="Unassembled WGS sequence"/>
</dbReference>
<dbReference type="EMBL" id="JAADJG010000140">
    <property type="protein sequence ID" value="KAF4453832.1"/>
    <property type="molecule type" value="Genomic_DNA"/>
</dbReference>
<name>A0A8H4KME9_9HYPO</name>
<reference evidence="2" key="1">
    <citation type="submission" date="2020-01" db="EMBL/GenBank/DDBJ databases">
        <title>Identification and distribution of gene clusters putatively required for synthesis of sphingolipid metabolism inhibitors in phylogenetically diverse species of the filamentous fungus Fusarium.</title>
        <authorList>
            <person name="Kim H.-S."/>
            <person name="Busman M."/>
            <person name="Brown D.W."/>
            <person name="Divon H."/>
            <person name="Uhlig S."/>
            <person name="Proctor R.H."/>
        </authorList>
    </citation>
    <scope>NUCLEOTIDE SEQUENCE</scope>
    <source>
        <strain evidence="2">NRRL 53441</strain>
    </source>
</reference>
<proteinExistence type="predicted"/>